<organism evidence="1 2">
    <name type="scientific">Candidatus Lloydbacteria bacterium RIFCSPHIGHO2_01_FULL_49_22</name>
    <dbReference type="NCBI Taxonomy" id="1798658"/>
    <lineage>
        <taxon>Bacteria</taxon>
        <taxon>Candidatus Lloydiibacteriota</taxon>
    </lineage>
</organism>
<protein>
    <submittedName>
        <fullName evidence="1">Uncharacterized protein</fullName>
    </submittedName>
</protein>
<evidence type="ECO:0000313" key="1">
    <source>
        <dbReference type="EMBL" id="OGZ06480.1"/>
    </source>
</evidence>
<proteinExistence type="predicted"/>
<dbReference type="AlphaFoldDB" id="A0A1G2D0L5"/>
<comment type="caution">
    <text evidence="1">The sequence shown here is derived from an EMBL/GenBank/DDBJ whole genome shotgun (WGS) entry which is preliminary data.</text>
</comment>
<accession>A0A1G2D0L5</accession>
<dbReference type="EMBL" id="MHLI01000002">
    <property type="protein sequence ID" value="OGZ06480.1"/>
    <property type="molecule type" value="Genomic_DNA"/>
</dbReference>
<evidence type="ECO:0000313" key="2">
    <source>
        <dbReference type="Proteomes" id="UP000177122"/>
    </source>
</evidence>
<sequence length="131" mass="14996">MIIDIISQRSTLLDRILFKERFMKPIIVEDTHTLGTISVSVHTDHDDSALQFSMSYTLQPDGFINTIHPIEIVPTHPRQHSRSAAATLYPDLEVATALSVVVQYFQYVKRHLSGQRSRPSSFEKWSNKAWS</sequence>
<reference evidence="1 2" key="1">
    <citation type="journal article" date="2016" name="Nat. Commun.">
        <title>Thousands of microbial genomes shed light on interconnected biogeochemical processes in an aquifer system.</title>
        <authorList>
            <person name="Anantharaman K."/>
            <person name="Brown C.T."/>
            <person name="Hug L.A."/>
            <person name="Sharon I."/>
            <person name="Castelle C.J."/>
            <person name="Probst A.J."/>
            <person name="Thomas B.C."/>
            <person name="Singh A."/>
            <person name="Wilkins M.J."/>
            <person name="Karaoz U."/>
            <person name="Brodie E.L."/>
            <person name="Williams K.H."/>
            <person name="Hubbard S.S."/>
            <person name="Banfield J.F."/>
        </authorList>
    </citation>
    <scope>NUCLEOTIDE SEQUENCE [LARGE SCALE GENOMIC DNA]</scope>
</reference>
<gene>
    <name evidence="1" type="ORF">A2845_06200</name>
</gene>
<dbReference type="Proteomes" id="UP000177122">
    <property type="component" value="Unassembled WGS sequence"/>
</dbReference>
<name>A0A1G2D0L5_9BACT</name>